<evidence type="ECO:0000313" key="2">
    <source>
        <dbReference type="EMBL" id="GFJ92838.1"/>
    </source>
</evidence>
<comment type="caution">
    <text evidence="2">The sequence shown here is derived from an EMBL/GenBank/DDBJ whole genome shotgun (WGS) entry which is preliminary data.</text>
</comment>
<dbReference type="EMBL" id="BLPG01000001">
    <property type="protein sequence ID" value="GFJ92838.1"/>
    <property type="molecule type" value="Genomic_DNA"/>
</dbReference>
<sequence>MTDRPDWAPADVDLNTATLARAYDYLLGGSHNFTADRELARKLTEVFPDAKVQARINRAFLHRAVRHVLDQGIRQFLDIGSGIPTVGNVHEIAQKVDPLARVAYVDIDPVAVAHSQQILATNGYATAIREDFSAPQAILDSPGVRGLIDFDKPVALLLVALLHAVRDERDPYGALQTLKDRLAPGSYLVIGHATHESRPDEFKEASRAIERTPTPLATRTRAEILRFFDGFELVEPGLVWVHEWRPESPDDKPEQLASMNYGGVGRKP</sequence>
<dbReference type="Gene3D" id="3.40.50.150">
    <property type="entry name" value="Vaccinia Virus protein VP39"/>
    <property type="match status" value="1"/>
</dbReference>
<dbReference type="SUPFAM" id="SSF53335">
    <property type="entry name" value="S-adenosyl-L-methionine-dependent methyltransferases"/>
    <property type="match status" value="1"/>
</dbReference>
<proteinExistence type="predicted"/>
<feature type="region of interest" description="Disordered" evidence="1">
    <location>
        <begin position="246"/>
        <end position="268"/>
    </location>
</feature>
<dbReference type="InterPro" id="IPR029063">
    <property type="entry name" value="SAM-dependent_MTases_sf"/>
</dbReference>
<keyword evidence="3" id="KW-1185">Reference proteome</keyword>
<dbReference type="Proteomes" id="UP000482960">
    <property type="component" value="Unassembled WGS sequence"/>
</dbReference>
<dbReference type="AlphaFoldDB" id="A0A6V8LCX8"/>
<dbReference type="InterPro" id="IPR006764">
    <property type="entry name" value="SAM_dep_MeTrfase_SAV2177_type"/>
</dbReference>
<gene>
    <name evidence="2" type="ORF">Prum_064800</name>
</gene>
<evidence type="ECO:0008006" key="4">
    <source>
        <dbReference type="Google" id="ProtNLM"/>
    </source>
</evidence>
<dbReference type="RefSeq" id="WP_173079620.1">
    <property type="nucleotide sequence ID" value="NZ_BAABJB010000005.1"/>
</dbReference>
<evidence type="ECO:0000313" key="3">
    <source>
        <dbReference type="Proteomes" id="UP000482960"/>
    </source>
</evidence>
<accession>A0A6V8LCX8</accession>
<dbReference type="Pfam" id="PF04672">
    <property type="entry name" value="Methyltransf_19"/>
    <property type="match status" value="1"/>
</dbReference>
<organism evidence="2 3">
    <name type="scientific">Phytohabitans rumicis</name>
    <dbReference type="NCBI Taxonomy" id="1076125"/>
    <lineage>
        <taxon>Bacteria</taxon>
        <taxon>Bacillati</taxon>
        <taxon>Actinomycetota</taxon>
        <taxon>Actinomycetes</taxon>
        <taxon>Micromonosporales</taxon>
        <taxon>Micromonosporaceae</taxon>
    </lineage>
</organism>
<reference evidence="2 3" key="2">
    <citation type="submission" date="2020-03" db="EMBL/GenBank/DDBJ databases">
        <authorList>
            <person name="Ichikawa N."/>
            <person name="Kimura A."/>
            <person name="Kitahashi Y."/>
            <person name="Uohara A."/>
        </authorList>
    </citation>
    <scope>NUCLEOTIDE SEQUENCE [LARGE SCALE GENOMIC DNA]</scope>
    <source>
        <strain evidence="2 3">NBRC 108638</strain>
    </source>
</reference>
<evidence type="ECO:0000256" key="1">
    <source>
        <dbReference type="SAM" id="MobiDB-lite"/>
    </source>
</evidence>
<protein>
    <recommendedName>
        <fullName evidence="4">S-adenosyl methyltransferase</fullName>
    </recommendedName>
</protein>
<name>A0A6V8LCX8_9ACTN</name>
<reference evidence="2 3" key="1">
    <citation type="submission" date="2020-03" db="EMBL/GenBank/DDBJ databases">
        <title>Whole genome shotgun sequence of Phytohabitans rumicis NBRC 108638.</title>
        <authorList>
            <person name="Komaki H."/>
            <person name="Tamura T."/>
        </authorList>
    </citation>
    <scope>NUCLEOTIDE SEQUENCE [LARGE SCALE GENOMIC DNA]</scope>
    <source>
        <strain evidence="2 3">NBRC 108638</strain>
    </source>
</reference>
<dbReference type="PIRSF" id="PIRSF017393">
    <property type="entry name" value="MTase_SAV2177"/>
    <property type="match status" value="1"/>
</dbReference>